<dbReference type="InterPro" id="IPR011055">
    <property type="entry name" value="Dup_hybrid_motif"/>
</dbReference>
<keyword evidence="1" id="KW-1133">Transmembrane helix</keyword>
<keyword evidence="4" id="KW-1185">Reference proteome</keyword>
<evidence type="ECO:0000313" key="4">
    <source>
        <dbReference type="Proteomes" id="UP000095255"/>
    </source>
</evidence>
<evidence type="ECO:0000313" key="3">
    <source>
        <dbReference type="EMBL" id="OEH84745.1"/>
    </source>
</evidence>
<dbReference type="STRING" id="1390249.BHU72_07890"/>
<keyword evidence="1" id="KW-0812">Transmembrane</keyword>
<sequence length="392" mass="44053">MNLRPILLSVIICSFILVIGSGLLIYQQNQKAVVATITEINDLESQEIIFPKALLPLFFIENHLLSSFIHNRFDEQSIGYILSTDLQSVLNQPVQWSYIEQDKIYILTIGPRIFYVVNGTDIGQEGARFFPMRGGIIQTLENETGTELYISSDVLSYGFGLKVQEHSNVIYIHDLERALEPQIKEEVITTSSDIPIRNWNIEQRYNILQGFINPIPGTSISTRASHWPGAPRSYRNGVHEGLDFYTGTSGMIVNKQTPILAMADGVVIRADFGYTELGDSDRNVILELAKHRPITPEYILDQLRGKSVWIQHTNGVITRYVHLDRISESIVVGEEVKQGTAIGTAGNSGTSYGVIGNDEGIHLHLDIMIHGQLFWEGLKTEEIVSLLKRLFE</sequence>
<dbReference type="Pfam" id="PF01551">
    <property type="entry name" value="Peptidase_M23"/>
    <property type="match status" value="1"/>
</dbReference>
<dbReference type="CDD" id="cd12797">
    <property type="entry name" value="M23_peptidase"/>
    <property type="match status" value="1"/>
</dbReference>
<feature type="transmembrane region" description="Helical" evidence="1">
    <location>
        <begin position="6"/>
        <end position="26"/>
    </location>
</feature>
<gene>
    <name evidence="3" type="ORF">BHU72_07890</name>
</gene>
<dbReference type="RefSeq" id="WP_069702844.1">
    <property type="nucleotide sequence ID" value="NZ_MJAT01000036.1"/>
</dbReference>
<accession>A0A1E5L3R4</accession>
<dbReference type="InterPro" id="IPR050570">
    <property type="entry name" value="Cell_wall_metabolism_enzyme"/>
</dbReference>
<dbReference type="PANTHER" id="PTHR21666">
    <property type="entry name" value="PEPTIDASE-RELATED"/>
    <property type="match status" value="1"/>
</dbReference>
<organism evidence="3 4">
    <name type="scientific">Desulfuribacillus stibiiarsenatis</name>
    <dbReference type="NCBI Taxonomy" id="1390249"/>
    <lineage>
        <taxon>Bacteria</taxon>
        <taxon>Bacillati</taxon>
        <taxon>Bacillota</taxon>
        <taxon>Desulfuribacillia</taxon>
        <taxon>Desulfuribacillales</taxon>
        <taxon>Desulfuribacillaceae</taxon>
        <taxon>Desulfuribacillus</taxon>
    </lineage>
</organism>
<comment type="caution">
    <text evidence="3">The sequence shown here is derived from an EMBL/GenBank/DDBJ whole genome shotgun (WGS) entry which is preliminary data.</text>
</comment>
<dbReference type="SUPFAM" id="SSF51261">
    <property type="entry name" value="Duplicated hybrid motif"/>
    <property type="match status" value="1"/>
</dbReference>
<keyword evidence="1" id="KW-0472">Membrane</keyword>
<protein>
    <recommendedName>
        <fullName evidence="2">M23ase beta-sheet core domain-containing protein</fullName>
    </recommendedName>
</protein>
<dbReference type="InterPro" id="IPR016047">
    <property type="entry name" value="M23ase_b-sheet_dom"/>
</dbReference>
<dbReference type="PANTHER" id="PTHR21666:SF270">
    <property type="entry name" value="MUREIN HYDROLASE ACTIVATOR ENVC"/>
    <property type="match status" value="1"/>
</dbReference>
<evidence type="ECO:0000256" key="1">
    <source>
        <dbReference type="SAM" id="Phobius"/>
    </source>
</evidence>
<dbReference type="AlphaFoldDB" id="A0A1E5L3R4"/>
<feature type="domain" description="M23ase beta-sheet core" evidence="2">
    <location>
        <begin position="252"/>
        <end position="372"/>
    </location>
</feature>
<evidence type="ECO:0000259" key="2">
    <source>
        <dbReference type="Pfam" id="PF01551"/>
    </source>
</evidence>
<dbReference type="GO" id="GO:0004222">
    <property type="term" value="F:metalloendopeptidase activity"/>
    <property type="evidence" value="ECO:0007669"/>
    <property type="project" value="TreeGrafter"/>
</dbReference>
<dbReference type="OrthoDB" id="30934at2"/>
<name>A0A1E5L3R4_9FIRM</name>
<dbReference type="Gene3D" id="2.70.70.10">
    <property type="entry name" value="Glucose Permease (Domain IIA)"/>
    <property type="match status" value="1"/>
</dbReference>
<proteinExistence type="predicted"/>
<dbReference type="Proteomes" id="UP000095255">
    <property type="component" value="Unassembled WGS sequence"/>
</dbReference>
<reference evidence="3 4" key="1">
    <citation type="submission" date="2016-09" db="EMBL/GenBank/DDBJ databases">
        <title>Desulfuribacillus arsenicus sp. nov., an obligately anaerobic, dissimilatory arsenic- and antimonate-reducing bacterium isolated from anoxic sediments.</title>
        <authorList>
            <person name="Abin C.A."/>
            <person name="Hollibaugh J.T."/>
        </authorList>
    </citation>
    <scope>NUCLEOTIDE SEQUENCE [LARGE SCALE GENOMIC DNA]</scope>
    <source>
        <strain evidence="3 4">MLFW-2</strain>
    </source>
</reference>
<dbReference type="EMBL" id="MJAT01000036">
    <property type="protein sequence ID" value="OEH84745.1"/>
    <property type="molecule type" value="Genomic_DNA"/>
</dbReference>